<dbReference type="GO" id="GO:0008675">
    <property type="term" value="F:2-dehydro-3-deoxy-phosphogluconate aldolase activity"/>
    <property type="evidence" value="ECO:0007669"/>
    <property type="project" value="UniProtKB-EC"/>
</dbReference>
<dbReference type="SUPFAM" id="SSF51569">
    <property type="entry name" value="Aldolase"/>
    <property type="match status" value="1"/>
</dbReference>
<dbReference type="Gene3D" id="3.20.20.70">
    <property type="entry name" value="Aldolase class I"/>
    <property type="match status" value="1"/>
</dbReference>
<dbReference type="RefSeq" id="WP_307228625.1">
    <property type="nucleotide sequence ID" value="NZ_JAUSTT010000009.1"/>
</dbReference>
<evidence type="ECO:0000313" key="7">
    <source>
        <dbReference type="Proteomes" id="UP001223586"/>
    </source>
</evidence>
<comment type="pathway">
    <text evidence="1">Carbohydrate acid metabolism.</text>
</comment>
<dbReference type="CDD" id="cd00452">
    <property type="entry name" value="KDPG_aldolase"/>
    <property type="match status" value="1"/>
</dbReference>
<dbReference type="InterPro" id="IPR000887">
    <property type="entry name" value="Aldlse_KDPG_KHG"/>
</dbReference>
<dbReference type="NCBIfam" id="TIGR01182">
    <property type="entry name" value="eda"/>
    <property type="match status" value="1"/>
</dbReference>
<evidence type="ECO:0000313" key="6">
    <source>
        <dbReference type="EMBL" id="MDQ0175908.1"/>
    </source>
</evidence>
<dbReference type="EMBL" id="JAUSTT010000009">
    <property type="protein sequence ID" value="MDQ0175908.1"/>
    <property type="molecule type" value="Genomic_DNA"/>
</dbReference>
<keyword evidence="7" id="KW-1185">Reference proteome</keyword>
<evidence type="ECO:0000256" key="2">
    <source>
        <dbReference type="ARBA" id="ARBA00006906"/>
    </source>
</evidence>
<comment type="similarity">
    <text evidence="2">Belongs to the KHG/KDPG aldolase family.</text>
</comment>
<name>A0ABT9WRX9_9BACI</name>
<dbReference type="EC" id="4.1.2.14" evidence="6"/>
<comment type="caution">
    <text evidence="6">The sequence shown here is derived from an EMBL/GenBank/DDBJ whole genome shotgun (WGS) entry which is preliminary data.</text>
</comment>
<dbReference type="Proteomes" id="UP001223586">
    <property type="component" value="Unassembled WGS sequence"/>
</dbReference>
<dbReference type="NCBIfam" id="NF005119">
    <property type="entry name" value="PRK06552.1"/>
    <property type="match status" value="1"/>
</dbReference>
<sequence length="207" mass="22098">MNQNMNVLNKVEDAKLVAVVRGTDAEEAIAISEAAINGGFQIIELTYTTPEIAKVFEALSGKEALIGAGSVLDSETARHAILNGAKFIVGPHFQAGIAELCNRYSVPYFPGCMTITEVVNAWESGCRIVKLFPANQFDPSFISAVKGPLPQVRLMPTGGVNLSNVNEWLEAGAAAVGIGSDLNRAYLNNGKKAVEALCKQYIEAIKE</sequence>
<keyword evidence="5" id="KW-0119">Carbohydrate metabolism</keyword>
<keyword evidence="4 6" id="KW-0456">Lyase</keyword>
<dbReference type="Pfam" id="PF01081">
    <property type="entry name" value="Aldolase"/>
    <property type="match status" value="1"/>
</dbReference>
<dbReference type="InterPro" id="IPR013785">
    <property type="entry name" value="Aldolase_TIM"/>
</dbReference>
<evidence type="ECO:0000256" key="1">
    <source>
        <dbReference type="ARBA" id="ARBA00004761"/>
    </source>
</evidence>
<evidence type="ECO:0000256" key="5">
    <source>
        <dbReference type="ARBA" id="ARBA00023277"/>
    </source>
</evidence>
<dbReference type="GO" id="GO:0106009">
    <property type="term" value="F:(4S)-4-hydroxy-2-oxoglutarate aldolase activity"/>
    <property type="evidence" value="ECO:0007669"/>
    <property type="project" value="UniProtKB-EC"/>
</dbReference>
<reference evidence="6 7" key="1">
    <citation type="submission" date="2023-07" db="EMBL/GenBank/DDBJ databases">
        <title>Genomic Encyclopedia of Type Strains, Phase IV (KMG-IV): sequencing the most valuable type-strain genomes for metagenomic binning, comparative biology and taxonomic classification.</title>
        <authorList>
            <person name="Goeker M."/>
        </authorList>
    </citation>
    <scope>NUCLEOTIDE SEQUENCE [LARGE SCALE GENOMIC DNA]</scope>
    <source>
        <strain evidence="6 7">DSM 23837</strain>
    </source>
</reference>
<dbReference type="PANTHER" id="PTHR30246:SF1">
    <property type="entry name" value="2-DEHYDRO-3-DEOXY-6-PHOSPHOGALACTONATE ALDOLASE-RELATED"/>
    <property type="match status" value="1"/>
</dbReference>
<gene>
    <name evidence="6" type="ORF">J2S08_001744</name>
</gene>
<dbReference type="EC" id="4.1.3.42" evidence="6"/>
<evidence type="ECO:0000256" key="3">
    <source>
        <dbReference type="ARBA" id="ARBA00011233"/>
    </source>
</evidence>
<proteinExistence type="inferred from homology"/>
<accession>A0ABT9WRX9</accession>
<dbReference type="PANTHER" id="PTHR30246">
    <property type="entry name" value="2-KETO-3-DEOXY-6-PHOSPHOGLUCONATE ALDOLASE"/>
    <property type="match status" value="1"/>
</dbReference>
<protein>
    <submittedName>
        <fullName evidence="6">2-dehydro-3-deoxyphosphogluconate aldolase/(4S)-4-hydroxy-2-oxoglutarate aldolase</fullName>
        <ecNumber evidence="6">4.1.2.14</ecNumber>
        <ecNumber evidence="6">4.1.3.42</ecNumber>
    </submittedName>
</protein>
<comment type="subunit">
    <text evidence="3">Homotrimer.</text>
</comment>
<evidence type="ECO:0000256" key="4">
    <source>
        <dbReference type="ARBA" id="ARBA00023239"/>
    </source>
</evidence>
<organism evidence="6 7">
    <name type="scientific">Bacillus chungangensis</name>
    <dbReference type="NCBI Taxonomy" id="587633"/>
    <lineage>
        <taxon>Bacteria</taxon>
        <taxon>Bacillati</taxon>
        <taxon>Bacillota</taxon>
        <taxon>Bacilli</taxon>
        <taxon>Bacillales</taxon>
        <taxon>Bacillaceae</taxon>
        <taxon>Bacillus</taxon>
    </lineage>
</organism>